<organism evidence="2 3">
    <name type="scientific">Acer saccharum</name>
    <name type="common">Sugar maple</name>
    <dbReference type="NCBI Taxonomy" id="4024"/>
    <lineage>
        <taxon>Eukaryota</taxon>
        <taxon>Viridiplantae</taxon>
        <taxon>Streptophyta</taxon>
        <taxon>Embryophyta</taxon>
        <taxon>Tracheophyta</taxon>
        <taxon>Spermatophyta</taxon>
        <taxon>Magnoliopsida</taxon>
        <taxon>eudicotyledons</taxon>
        <taxon>Gunneridae</taxon>
        <taxon>Pentapetalae</taxon>
        <taxon>rosids</taxon>
        <taxon>malvids</taxon>
        <taxon>Sapindales</taxon>
        <taxon>Sapindaceae</taxon>
        <taxon>Hippocastanoideae</taxon>
        <taxon>Acereae</taxon>
        <taxon>Acer</taxon>
    </lineage>
</organism>
<protein>
    <submittedName>
        <fullName evidence="2">Uncharacterized protein</fullName>
    </submittedName>
</protein>
<dbReference type="Proteomes" id="UP001168877">
    <property type="component" value="Unassembled WGS sequence"/>
</dbReference>
<feature type="region of interest" description="Disordered" evidence="1">
    <location>
        <begin position="1"/>
        <end position="20"/>
    </location>
</feature>
<keyword evidence="3" id="KW-1185">Reference proteome</keyword>
<evidence type="ECO:0000313" key="3">
    <source>
        <dbReference type="Proteomes" id="UP001168877"/>
    </source>
</evidence>
<accession>A0AA39TI38</accession>
<evidence type="ECO:0000313" key="2">
    <source>
        <dbReference type="EMBL" id="KAK0606677.1"/>
    </source>
</evidence>
<dbReference type="AlphaFoldDB" id="A0AA39TI38"/>
<sequence length="148" mass="16700">MSQQCNFSTRANGRHDVGGGTETAIEVSKLAKQMQSMQATMLSMQSFMTNQRRGTIPALSTGSHQNSKLTCLGREQYRMGTSGKSRVAPIFARIAFVTDYFRSEKHQLLFLGASEMPKYASIWRNGNILFVVRWRRAKSWRCSGEVKP</sequence>
<name>A0AA39TI38_ACESA</name>
<dbReference type="EMBL" id="JAUESC010000001">
    <property type="protein sequence ID" value="KAK0606677.1"/>
    <property type="molecule type" value="Genomic_DNA"/>
</dbReference>
<reference evidence="2" key="2">
    <citation type="submission" date="2023-06" db="EMBL/GenBank/DDBJ databases">
        <authorList>
            <person name="Swenson N.G."/>
            <person name="Wegrzyn J.L."/>
            <person name="Mcevoy S.L."/>
        </authorList>
    </citation>
    <scope>NUCLEOTIDE SEQUENCE</scope>
    <source>
        <strain evidence="2">NS2018</strain>
        <tissue evidence="2">Leaf</tissue>
    </source>
</reference>
<reference evidence="2" key="1">
    <citation type="journal article" date="2022" name="Plant J.">
        <title>Strategies of tolerance reflected in two North American maple genomes.</title>
        <authorList>
            <person name="McEvoy S.L."/>
            <person name="Sezen U.U."/>
            <person name="Trouern-Trend A."/>
            <person name="McMahon S.M."/>
            <person name="Schaberg P.G."/>
            <person name="Yang J."/>
            <person name="Wegrzyn J.L."/>
            <person name="Swenson N.G."/>
        </authorList>
    </citation>
    <scope>NUCLEOTIDE SEQUENCE</scope>
    <source>
        <strain evidence="2">NS2018</strain>
    </source>
</reference>
<evidence type="ECO:0000256" key="1">
    <source>
        <dbReference type="SAM" id="MobiDB-lite"/>
    </source>
</evidence>
<gene>
    <name evidence="2" type="ORF">LWI29_002589</name>
</gene>
<proteinExistence type="predicted"/>
<feature type="compositionally biased region" description="Polar residues" evidence="1">
    <location>
        <begin position="1"/>
        <end position="11"/>
    </location>
</feature>
<comment type="caution">
    <text evidence="2">The sequence shown here is derived from an EMBL/GenBank/DDBJ whole genome shotgun (WGS) entry which is preliminary data.</text>
</comment>